<dbReference type="Pfam" id="PF04402">
    <property type="entry name" value="SIMPL"/>
    <property type="match status" value="1"/>
</dbReference>
<feature type="chain" id="PRO_5032323934" evidence="1">
    <location>
        <begin position="21"/>
        <end position="238"/>
    </location>
</feature>
<gene>
    <name evidence="2" type="ORF">HHL21_02685</name>
</gene>
<dbReference type="GO" id="GO:0006974">
    <property type="term" value="P:DNA damage response"/>
    <property type="evidence" value="ECO:0007669"/>
    <property type="project" value="TreeGrafter"/>
</dbReference>
<organism evidence="2 3">
    <name type="scientific">Massilia polaris</name>
    <dbReference type="NCBI Taxonomy" id="2728846"/>
    <lineage>
        <taxon>Bacteria</taxon>
        <taxon>Pseudomonadati</taxon>
        <taxon>Pseudomonadota</taxon>
        <taxon>Betaproteobacteria</taxon>
        <taxon>Burkholderiales</taxon>
        <taxon>Oxalobacteraceae</taxon>
        <taxon>Telluria group</taxon>
        <taxon>Massilia</taxon>
    </lineage>
</organism>
<proteinExistence type="predicted"/>
<keyword evidence="1" id="KW-0732">Signal</keyword>
<dbReference type="Gene3D" id="3.30.70.2970">
    <property type="entry name" value="Protein of unknown function (DUF541), domain 2"/>
    <property type="match status" value="1"/>
</dbReference>
<keyword evidence="3" id="KW-1185">Reference proteome</keyword>
<feature type="signal peptide" evidence="1">
    <location>
        <begin position="1"/>
        <end position="20"/>
    </location>
</feature>
<dbReference type="PANTHER" id="PTHR34387:SF2">
    <property type="entry name" value="SLR1258 PROTEIN"/>
    <property type="match status" value="1"/>
</dbReference>
<evidence type="ECO:0000313" key="3">
    <source>
        <dbReference type="Proteomes" id="UP000583752"/>
    </source>
</evidence>
<dbReference type="Proteomes" id="UP000583752">
    <property type="component" value="Unassembled WGS sequence"/>
</dbReference>
<protein>
    <submittedName>
        <fullName evidence="2">SIMPL domain-containing protein</fullName>
    </submittedName>
</protein>
<dbReference type="InterPro" id="IPR007497">
    <property type="entry name" value="SIMPL/DUF541"/>
</dbReference>
<dbReference type="InterPro" id="IPR052022">
    <property type="entry name" value="26kDa_periplasmic_antigen"/>
</dbReference>
<comment type="caution">
    <text evidence="2">The sequence shown here is derived from an EMBL/GenBank/DDBJ whole genome shotgun (WGS) entry which is preliminary data.</text>
</comment>
<dbReference type="EMBL" id="JABBGG010000001">
    <property type="protein sequence ID" value="NML60009.1"/>
    <property type="molecule type" value="Genomic_DNA"/>
</dbReference>
<reference evidence="2 3" key="1">
    <citation type="submission" date="2020-04" db="EMBL/GenBank/DDBJ databases">
        <title>Massilia sp. RP-1-19 isolated from soil.</title>
        <authorList>
            <person name="Dahal R.H."/>
        </authorList>
    </citation>
    <scope>NUCLEOTIDE SEQUENCE [LARGE SCALE GENOMIC DNA]</scope>
    <source>
        <strain evidence="2 3">RP-1-19</strain>
    </source>
</reference>
<accession>A0A848HIN4</accession>
<evidence type="ECO:0000256" key="1">
    <source>
        <dbReference type="SAM" id="SignalP"/>
    </source>
</evidence>
<dbReference type="AlphaFoldDB" id="A0A848HIN4"/>
<evidence type="ECO:0000313" key="2">
    <source>
        <dbReference type="EMBL" id="NML60009.1"/>
    </source>
</evidence>
<name>A0A848HIN4_9BURK</name>
<dbReference type="RefSeq" id="WP_169463685.1">
    <property type="nucleotide sequence ID" value="NZ_JABBGG010000001.1"/>
</dbReference>
<sequence length="238" mass="25178">MFKIVALIAALSTIPFSAAASDLPAYPFVHASGTGATSVMPDVGEIDFEIIAHDRDPAAARAVVESRIAQIRALAEGLGVPAEDVEIRDIRKDVKKGTDADGATPGYDLRSGVHIKVADLSKWAGLVGPLIDMPNLDGFATSFDTTEREKVETELVALAMNTARRKAAAMAKGAGMKLGAVTAVTLGDLKNLSRAMGLAPNDTRYAGSGTRSAYNRKDLLSIDIIKLAQPVDMIFRLK</sequence>
<dbReference type="PANTHER" id="PTHR34387">
    <property type="entry name" value="SLR1258 PROTEIN"/>
    <property type="match status" value="1"/>
</dbReference>
<dbReference type="Gene3D" id="3.30.110.170">
    <property type="entry name" value="Protein of unknown function (DUF541), domain 1"/>
    <property type="match status" value="1"/>
</dbReference>